<dbReference type="EMBL" id="BARV01041968">
    <property type="protein sequence ID" value="GAI55745.1"/>
    <property type="molecule type" value="Genomic_DNA"/>
</dbReference>
<protein>
    <submittedName>
        <fullName evidence="1">Uncharacterized protein</fullName>
    </submittedName>
</protein>
<evidence type="ECO:0000313" key="1">
    <source>
        <dbReference type="EMBL" id="GAI55745.1"/>
    </source>
</evidence>
<comment type="caution">
    <text evidence="1">The sequence shown here is derived from an EMBL/GenBank/DDBJ whole genome shotgun (WGS) entry which is preliminary data.</text>
</comment>
<feature type="non-terminal residue" evidence="1">
    <location>
        <position position="1"/>
    </location>
</feature>
<organism evidence="1">
    <name type="scientific">marine sediment metagenome</name>
    <dbReference type="NCBI Taxonomy" id="412755"/>
    <lineage>
        <taxon>unclassified sequences</taxon>
        <taxon>metagenomes</taxon>
        <taxon>ecological metagenomes</taxon>
    </lineage>
</organism>
<dbReference type="AlphaFoldDB" id="X1QXZ6"/>
<accession>X1QXZ6</accession>
<gene>
    <name evidence="1" type="ORF">S06H3_63317</name>
</gene>
<name>X1QXZ6_9ZZZZ</name>
<sequence>WERAWDTAAVMVEVMPWLVNSAAISGGEAARECEERVAMT</sequence>
<reference evidence="1" key="1">
    <citation type="journal article" date="2014" name="Front. Microbiol.">
        <title>High frequency of phylogenetically diverse reductive dehalogenase-homologous genes in deep subseafloor sedimentary metagenomes.</title>
        <authorList>
            <person name="Kawai M."/>
            <person name="Futagami T."/>
            <person name="Toyoda A."/>
            <person name="Takaki Y."/>
            <person name="Nishi S."/>
            <person name="Hori S."/>
            <person name="Arai W."/>
            <person name="Tsubouchi T."/>
            <person name="Morono Y."/>
            <person name="Uchiyama I."/>
            <person name="Ito T."/>
            <person name="Fujiyama A."/>
            <person name="Inagaki F."/>
            <person name="Takami H."/>
        </authorList>
    </citation>
    <scope>NUCLEOTIDE SEQUENCE</scope>
    <source>
        <strain evidence="1">Expedition CK06-06</strain>
    </source>
</reference>
<proteinExistence type="predicted"/>